<dbReference type="SUPFAM" id="SSF51445">
    <property type="entry name" value="(Trans)glycosidases"/>
    <property type="match status" value="1"/>
</dbReference>
<dbReference type="GO" id="GO:0031218">
    <property type="term" value="F:arabinogalactan endo-1,4-beta-galactosidase activity"/>
    <property type="evidence" value="ECO:0007669"/>
    <property type="project" value="UniProtKB-EC"/>
</dbReference>
<dbReference type="GO" id="GO:0015926">
    <property type="term" value="F:glucosidase activity"/>
    <property type="evidence" value="ECO:0007669"/>
    <property type="project" value="InterPro"/>
</dbReference>
<proteinExistence type="inferred from homology"/>
<comment type="similarity">
    <text evidence="2 6">Belongs to the glycosyl hydrolase 53 family.</text>
</comment>
<evidence type="ECO:0000313" key="7">
    <source>
        <dbReference type="EMBL" id="KAK6954227.1"/>
    </source>
</evidence>
<keyword evidence="5 6" id="KW-0326">Glycosidase</keyword>
<comment type="catalytic activity">
    <reaction evidence="1 6">
        <text>The enzyme specifically hydrolyzes (1-&gt;4)-beta-D-galactosidic linkages in type I arabinogalactans.</text>
        <dbReference type="EC" id="3.2.1.89"/>
    </reaction>
</comment>
<keyword evidence="4 6" id="KW-0378">Hydrolase</keyword>
<accession>A0AAX6MPA2</accession>
<evidence type="ECO:0000256" key="2">
    <source>
        <dbReference type="ARBA" id="ARBA00010687"/>
    </source>
</evidence>
<gene>
    <name evidence="7" type="ORF">Daesc_004193</name>
</gene>
<dbReference type="GO" id="GO:0045490">
    <property type="term" value="P:pectin catabolic process"/>
    <property type="evidence" value="ECO:0007669"/>
    <property type="project" value="TreeGrafter"/>
</dbReference>
<evidence type="ECO:0000256" key="3">
    <source>
        <dbReference type="ARBA" id="ARBA00012556"/>
    </source>
</evidence>
<evidence type="ECO:0000256" key="5">
    <source>
        <dbReference type="ARBA" id="ARBA00023295"/>
    </source>
</evidence>
<evidence type="ECO:0000256" key="4">
    <source>
        <dbReference type="ARBA" id="ARBA00022801"/>
    </source>
</evidence>
<evidence type="ECO:0000313" key="8">
    <source>
        <dbReference type="Proteomes" id="UP001369815"/>
    </source>
</evidence>
<comment type="caution">
    <text evidence="7">The sequence shown here is derived from an EMBL/GenBank/DDBJ whole genome shotgun (WGS) entry which is preliminary data.</text>
</comment>
<dbReference type="Proteomes" id="UP001369815">
    <property type="component" value="Unassembled WGS sequence"/>
</dbReference>
<dbReference type="PANTHER" id="PTHR34983:SF1">
    <property type="entry name" value="ARABINOGALACTAN ENDO-BETA-1,4-GALACTANASE A"/>
    <property type="match status" value="1"/>
</dbReference>
<name>A0AAX6MPA2_9PEZI</name>
<dbReference type="EC" id="3.2.1.89" evidence="3 6"/>
<dbReference type="InterPro" id="IPR011683">
    <property type="entry name" value="Glyco_hydro_53"/>
</dbReference>
<sequence>MANAWGKEIVVAEVNWPTSCKSPAYSFPSDLKSIPFSADGQTTFMKKVAEVVAGVKNGNGIFYWEPAWMNNAGLGSSCESNTMFSFLILRTVPFPETLPDMSDESKDDYHRPWQLDMPLISTQTNTLNTYMVRPGGQPASLTAANVPGTTDFVLGVDTCGFTTASTGESTPPYLLMNIEHHEKVKISNLGRLKSLAISDMSVPM</sequence>
<dbReference type="Gene3D" id="3.20.20.80">
    <property type="entry name" value="Glycosidases"/>
    <property type="match status" value="1"/>
</dbReference>
<keyword evidence="8" id="KW-1185">Reference proteome</keyword>
<dbReference type="PANTHER" id="PTHR34983">
    <property type="entry name" value="ARABINOGALACTAN ENDO-BETA-1,4-GALACTANASE A"/>
    <property type="match status" value="1"/>
</dbReference>
<dbReference type="InterPro" id="IPR017853">
    <property type="entry name" value="GH"/>
</dbReference>
<evidence type="ECO:0000256" key="1">
    <source>
        <dbReference type="ARBA" id="ARBA00001695"/>
    </source>
</evidence>
<dbReference type="AlphaFoldDB" id="A0AAX6MPA2"/>
<dbReference type="Pfam" id="PF07745">
    <property type="entry name" value="Glyco_hydro_53"/>
    <property type="match status" value="1"/>
</dbReference>
<organism evidence="7 8">
    <name type="scientific">Daldinia eschscholtzii</name>
    <dbReference type="NCBI Taxonomy" id="292717"/>
    <lineage>
        <taxon>Eukaryota</taxon>
        <taxon>Fungi</taxon>
        <taxon>Dikarya</taxon>
        <taxon>Ascomycota</taxon>
        <taxon>Pezizomycotina</taxon>
        <taxon>Sordariomycetes</taxon>
        <taxon>Xylariomycetidae</taxon>
        <taxon>Xylariales</taxon>
        <taxon>Hypoxylaceae</taxon>
        <taxon>Daldinia</taxon>
    </lineage>
</organism>
<protein>
    <recommendedName>
        <fullName evidence="3 6">Arabinogalactan endo-beta-1,4-galactanase</fullName>
        <ecNumber evidence="3 6">3.2.1.89</ecNumber>
    </recommendedName>
</protein>
<evidence type="ECO:0000256" key="6">
    <source>
        <dbReference type="RuleBase" id="RU361192"/>
    </source>
</evidence>
<reference evidence="7 8" key="1">
    <citation type="journal article" date="2024" name="Front Chem Biol">
        <title>Unveiling the potential of Daldinia eschscholtzii MFLUCC 19-0629 through bioactivity and bioinformatics studies for enhanced sustainable agriculture production.</title>
        <authorList>
            <person name="Brooks S."/>
            <person name="Weaver J.A."/>
            <person name="Klomchit A."/>
            <person name="Alharthi S.A."/>
            <person name="Onlamun T."/>
            <person name="Nurani R."/>
            <person name="Vong T.K."/>
            <person name="Alberti F."/>
            <person name="Greco C."/>
        </authorList>
    </citation>
    <scope>NUCLEOTIDE SEQUENCE [LARGE SCALE GENOMIC DNA]</scope>
    <source>
        <strain evidence="7">MFLUCC 19-0629</strain>
    </source>
</reference>
<dbReference type="EMBL" id="JBANMG010000004">
    <property type="protein sequence ID" value="KAK6954227.1"/>
    <property type="molecule type" value="Genomic_DNA"/>
</dbReference>